<feature type="binding site" evidence="11">
    <location>
        <position position="229"/>
    </location>
    <ligand>
        <name>UTP</name>
        <dbReference type="ChEBI" id="CHEBI:46398"/>
    </ligand>
</feature>
<comment type="activity regulation">
    <text evidence="11">Allosterically activated by GTP, when glutamine is the substrate; GTP has no effect on the reaction when ammonia is the substrate. The allosteric effector GTP functions by stabilizing the protein conformation that binds the tetrahedral intermediate(s) formed during glutamine hydrolysis. Inhibited by the product CTP, via allosteric rather than competitive inhibition.</text>
</comment>
<evidence type="ECO:0000256" key="4">
    <source>
        <dbReference type="ARBA" id="ARBA00022723"/>
    </source>
</evidence>
<feature type="binding site" evidence="11">
    <location>
        <begin position="193"/>
        <end position="198"/>
    </location>
    <ligand>
        <name>UTP</name>
        <dbReference type="ChEBI" id="CHEBI:46398"/>
    </ligand>
</feature>
<feature type="region of interest" description="Amidoligase domain" evidence="11">
    <location>
        <begin position="1"/>
        <end position="272"/>
    </location>
</feature>
<evidence type="ECO:0000313" key="14">
    <source>
        <dbReference type="EMBL" id="AVD70460.1"/>
    </source>
</evidence>
<name>A0A2L1GLA4_9BACT</name>
<comment type="catalytic activity">
    <reaction evidence="10 11">
        <text>UTP + L-glutamine + ATP + H2O = CTP + L-glutamate + ADP + phosphate + 2 H(+)</text>
        <dbReference type="Rhea" id="RHEA:26426"/>
        <dbReference type="ChEBI" id="CHEBI:15377"/>
        <dbReference type="ChEBI" id="CHEBI:15378"/>
        <dbReference type="ChEBI" id="CHEBI:29985"/>
        <dbReference type="ChEBI" id="CHEBI:30616"/>
        <dbReference type="ChEBI" id="CHEBI:37563"/>
        <dbReference type="ChEBI" id="CHEBI:43474"/>
        <dbReference type="ChEBI" id="CHEBI:46398"/>
        <dbReference type="ChEBI" id="CHEBI:58359"/>
        <dbReference type="ChEBI" id="CHEBI:456216"/>
        <dbReference type="EC" id="6.3.4.2"/>
    </reaction>
</comment>
<dbReference type="EMBL" id="CP021255">
    <property type="protein sequence ID" value="AVD70460.1"/>
    <property type="molecule type" value="Genomic_DNA"/>
</dbReference>
<feature type="binding site" evidence="11">
    <location>
        <position position="410"/>
    </location>
    <ligand>
        <name>L-glutamine</name>
        <dbReference type="ChEBI" id="CHEBI:58359"/>
    </ligand>
</feature>
<gene>
    <name evidence="11 14" type="primary">pyrG</name>
    <name evidence="14" type="ORF">CAY53_02365</name>
</gene>
<feature type="binding site" evidence="11">
    <location>
        <position position="229"/>
    </location>
    <ligand>
        <name>CTP</name>
        <dbReference type="ChEBI" id="CHEBI:37563"/>
        <note>allosteric inhibitor</note>
    </ligand>
</feature>
<dbReference type="InterPro" id="IPR017456">
    <property type="entry name" value="CTP_synthase_N"/>
</dbReference>
<evidence type="ECO:0000256" key="8">
    <source>
        <dbReference type="ARBA" id="ARBA00022962"/>
    </source>
</evidence>
<feature type="binding site" evidence="11">
    <location>
        <position position="359"/>
    </location>
    <ligand>
        <name>L-glutamine</name>
        <dbReference type="ChEBI" id="CHEBI:58359"/>
    </ligand>
</feature>
<evidence type="ECO:0000256" key="7">
    <source>
        <dbReference type="ARBA" id="ARBA00022842"/>
    </source>
</evidence>
<feature type="domain" description="CTP synthase N-terminal" evidence="13">
    <location>
        <begin position="10"/>
        <end position="272"/>
    </location>
</feature>
<feature type="binding site" evidence="11">
    <location>
        <begin position="21"/>
        <end position="26"/>
    </location>
    <ligand>
        <name>ATP</name>
        <dbReference type="ChEBI" id="CHEBI:30616"/>
    </ligand>
</feature>
<dbReference type="InterPro" id="IPR017926">
    <property type="entry name" value="GATASE"/>
</dbReference>
<protein>
    <recommendedName>
        <fullName evidence="11">CTP synthase</fullName>
        <ecNumber evidence="11">6.3.4.2</ecNumber>
    </recommendedName>
    <alternativeName>
        <fullName evidence="11">Cytidine 5'-triphosphate synthase</fullName>
    </alternativeName>
    <alternativeName>
        <fullName evidence="11">Cytidine triphosphate synthetase</fullName>
        <shortName evidence="11">CTP synthetase</shortName>
        <shortName evidence="11">CTPS</shortName>
    </alternativeName>
    <alternativeName>
        <fullName evidence="11">UTP--ammonia ligase</fullName>
    </alternativeName>
</protein>
<comment type="caution">
    <text evidence="11">Lacks conserved residue(s) required for the propagation of feature annotation.</text>
</comment>
<dbReference type="GO" id="GO:0097268">
    <property type="term" value="C:cytoophidium"/>
    <property type="evidence" value="ECO:0007669"/>
    <property type="project" value="UniProtKB-ARBA"/>
</dbReference>
<feature type="domain" description="Glutamine amidotransferase" evidence="12">
    <location>
        <begin position="309"/>
        <end position="542"/>
    </location>
</feature>
<keyword evidence="15" id="KW-1185">Reference proteome</keyword>
<keyword evidence="8 11" id="KW-0315">Glutamine amidotransferase</keyword>
<dbReference type="Gene3D" id="3.40.50.880">
    <property type="match status" value="1"/>
</dbReference>
<dbReference type="SUPFAM" id="SSF52540">
    <property type="entry name" value="P-loop containing nucleoside triphosphate hydrolases"/>
    <property type="match status" value="1"/>
</dbReference>
<dbReference type="PANTHER" id="PTHR11550">
    <property type="entry name" value="CTP SYNTHASE"/>
    <property type="match status" value="1"/>
</dbReference>
<dbReference type="CDD" id="cd01746">
    <property type="entry name" value="GATase1_CTP_Synthase"/>
    <property type="match status" value="1"/>
</dbReference>
<keyword evidence="5 11" id="KW-0547">Nucleotide-binding</keyword>
<evidence type="ECO:0000256" key="10">
    <source>
        <dbReference type="ARBA" id="ARBA00047781"/>
    </source>
</evidence>
<evidence type="ECO:0000313" key="15">
    <source>
        <dbReference type="Proteomes" id="UP000239867"/>
    </source>
</evidence>
<feature type="active site" evidence="11">
    <location>
        <position position="525"/>
    </location>
</feature>
<reference evidence="14 15" key="1">
    <citation type="journal article" date="2018" name="MBio">
        <title>Insights into the evolution of host association through the isolation and characterization of a novel human periodontal pathobiont, Desulfobulbus oralis.</title>
        <authorList>
            <person name="Cross K.L."/>
            <person name="Chirania P."/>
            <person name="Xiong W."/>
            <person name="Beall C.J."/>
            <person name="Elkins J.G."/>
            <person name="Giannone R.J."/>
            <person name="Griffen A.L."/>
            <person name="Guss A.M."/>
            <person name="Hettich R.L."/>
            <person name="Joshi S.S."/>
            <person name="Mokrzan E.M."/>
            <person name="Martin R.K."/>
            <person name="Zhulin I.B."/>
            <person name="Leys E.J."/>
            <person name="Podar M."/>
        </authorList>
    </citation>
    <scope>NUCLEOTIDE SEQUENCE [LARGE SCALE GENOMIC DNA]</scope>
    <source>
        <strain evidence="14 15">ORNL</strain>
    </source>
</reference>
<evidence type="ECO:0000256" key="9">
    <source>
        <dbReference type="ARBA" id="ARBA00022975"/>
    </source>
</evidence>
<feature type="binding site" evidence="11">
    <location>
        <position position="20"/>
    </location>
    <ligand>
        <name>UTP</name>
        <dbReference type="ChEBI" id="CHEBI:46398"/>
    </ligand>
</feature>
<accession>A0A2L1GLA4</accession>
<dbReference type="RefSeq" id="WP_104935766.1">
    <property type="nucleotide sequence ID" value="NZ_CP021255.1"/>
</dbReference>
<feature type="active site" description="Nucleophile; for glutamine hydrolysis" evidence="11">
    <location>
        <position position="386"/>
    </location>
</feature>
<comment type="similarity">
    <text evidence="2 11">Belongs to the CTP synthase family.</text>
</comment>
<dbReference type="NCBIfam" id="TIGR00337">
    <property type="entry name" value="PyrG"/>
    <property type="match status" value="1"/>
</dbReference>
<dbReference type="Proteomes" id="UP000239867">
    <property type="component" value="Chromosome"/>
</dbReference>
<dbReference type="Pfam" id="PF06418">
    <property type="entry name" value="CTP_synth_N"/>
    <property type="match status" value="1"/>
</dbReference>
<dbReference type="FunFam" id="3.40.50.300:FF:000009">
    <property type="entry name" value="CTP synthase"/>
    <property type="match status" value="1"/>
</dbReference>
<dbReference type="InterPro" id="IPR029062">
    <property type="entry name" value="Class_I_gatase-like"/>
</dbReference>
<comment type="miscellaneous">
    <text evidence="11">CTPSs have evolved a hybrid strategy for distinguishing between UTP and CTP. The overlapping regions of the product feedback inhibitory and substrate sites recognize a common feature in both compounds, the triphosphate moiety. To differentiate isosteric substrate and product pyrimidine rings, an additional pocket far from the expected kinase/ligase catalytic site, specifically recognizes the cytosine and ribose portions of the product inhibitor.</text>
</comment>
<feature type="binding site" evidence="11">
    <location>
        <begin position="193"/>
        <end position="198"/>
    </location>
    <ligand>
        <name>CTP</name>
        <dbReference type="ChEBI" id="CHEBI:37563"/>
        <note>allosteric inhibitor</note>
    </ligand>
</feature>
<evidence type="ECO:0000259" key="12">
    <source>
        <dbReference type="Pfam" id="PF00117"/>
    </source>
</evidence>
<feature type="binding site" evidence="11">
    <location>
        <position position="20"/>
    </location>
    <ligand>
        <name>CTP</name>
        <dbReference type="ChEBI" id="CHEBI:37563"/>
        <note>allosteric inhibitor</note>
    </ligand>
</feature>
<evidence type="ECO:0000256" key="3">
    <source>
        <dbReference type="ARBA" id="ARBA00022598"/>
    </source>
</evidence>
<comment type="subunit">
    <text evidence="11">Homotetramer.</text>
</comment>
<feature type="binding site" evidence="11">
    <location>
        <position position="478"/>
    </location>
    <ligand>
        <name>L-glutamine</name>
        <dbReference type="ChEBI" id="CHEBI:58359"/>
    </ligand>
</feature>
<feature type="binding site" evidence="11">
    <location>
        <position position="146"/>
    </location>
    <ligand>
        <name>Mg(2+)</name>
        <dbReference type="ChEBI" id="CHEBI:18420"/>
    </ligand>
</feature>
<dbReference type="GO" id="GO:0005829">
    <property type="term" value="C:cytosol"/>
    <property type="evidence" value="ECO:0007669"/>
    <property type="project" value="TreeGrafter"/>
</dbReference>
<dbReference type="Gene3D" id="3.40.50.300">
    <property type="entry name" value="P-loop containing nucleotide triphosphate hydrolases"/>
    <property type="match status" value="1"/>
</dbReference>
<dbReference type="SUPFAM" id="SSF52317">
    <property type="entry name" value="Class I glutamine amidotransferase-like"/>
    <property type="match status" value="1"/>
</dbReference>
<proteinExistence type="inferred from homology"/>
<feature type="binding site" evidence="11">
    <location>
        <position position="78"/>
    </location>
    <ligand>
        <name>ATP</name>
        <dbReference type="ChEBI" id="CHEBI:30616"/>
    </ligand>
</feature>
<feature type="binding site" evidence="11">
    <location>
        <position position="78"/>
    </location>
    <ligand>
        <name>Mg(2+)</name>
        <dbReference type="ChEBI" id="CHEBI:18420"/>
    </ligand>
</feature>
<dbReference type="PROSITE" id="PS51273">
    <property type="entry name" value="GATASE_TYPE_1"/>
    <property type="match status" value="1"/>
</dbReference>
<comment type="function">
    <text evidence="11">Catalyzes the ATP-dependent amination of UTP to CTP with either L-glutamine or ammonia as the source of nitrogen. Regulates intracellular CTP levels through interactions with the four ribonucleotide triphosphates.</text>
</comment>
<dbReference type="PANTHER" id="PTHR11550:SF0">
    <property type="entry name" value="CTP SYNTHASE-RELATED"/>
    <property type="match status" value="1"/>
</dbReference>
<keyword evidence="3 11" id="KW-0436">Ligase</keyword>
<dbReference type="GO" id="GO:0003883">
    <property type="term" value="F:CTP synthase activity"/>
    <property type="evidence" value="ECO:0007669"/>
    <property type="project" value="UniProtKB-UniRule"/>
</dbReference>
<dbReference type="HAMAP" id="MF_01227">
    <property type="entry name" value="PyrG"/>
    <property type="match status" value="1"/>
</dbReference>
<evidence type="ECO:0000256" key="6">
    <source>
        <dbReference type="ARBA" id="ARBA00022840"/>
    </source>
</evidence>
<comment type="pathway">
    <text evidence="1 11">Pyrimidine metabolism; CTP biosynthesis via de novo pathway; CTP from UDP: step 2/2.</text>
</comment>
<dbReference type="OrthoDB" id="9801107at2"/>
<feature type="binding site" evidence="11">
    <location>
        <begin position="387"/>
        <end position="390"/>
    </location>
    <ligand>
        <name>L-glutamine</name>
        <dbReference type="ChEBI" id="CHEBI:58359"/>
    </ligand>
</feature>
<dbReference type="NCBIfam" id="NF003792">
    <property type="entry name" value="PRK05380.1"/>
    <property type="match status" value="1"/>
</dbReference>
<dbReference type="GO" id="GO:0019856">
    <property type="term" value="P:pyrimidine nucleobase biosynthetic process"/>
    <property type="evidence" value="ECO:0007669"/>
    <property type="project" value="TreeGrafter"/>
</dbReference>
<dbReference type="InterPro" id="IPR027417">
    <property type="entry name" value="P-loop_NTPase"/>
</dbReference>
<comment type="catalytic activity">
    <reaction evidence="11">
        <text>UTP + NH4(+) + ATP = CTP + ADP + phosphate + 2 H(+)</text>
        <dbReference type="Rhea" id="RHEA:16597"/>
        <dbReference type="ChEBI" id="CHEBI:15378"/>
        <dbReference type="ChEBI" id="CHEBI:28938"/>
        <dbReference type="ChEBI" id="CHEBI:30616"/>
        <dbReference type="ChEBI" id="CHEBI:37563"/>
        <dbReference type="ChEBI" id="CHEBI:43474"/>
        <dbReference type="ChEBI" id="CHEBI:46398"/>
        <dbReference type="ChEBI" id="CHEBI:456216"/>
    </reaction>
</comment>
<feature type="binding site" evidence="11">
    <location>
        <begin position="245"/>
        <end position="247"/>
    </location>
    <ligand>
        <name>ATP</name>
        <dbReference type="ChEBI" id="CHEBI:30616"/>
    </ligand>
</feature>
<evidence type="ECO:0000259" key="13">
    <source>
        <dbReference type="Pfam" id="PF06418"/>
    </source>
</evidence>
<dbReference type="Pfam" id="PF00117">
    <property type="entry name" value="GATase"/>
    <property type="match status" value="1"/>
</dbReference>
<dbReference type="GO" id="GO:0046872">
    <property type="term" value="F:metal ion binding"/>
    <property type="evidence" value="ECO:0007669"/>
    <property type="project" value="UniProtKB-KW"/>
</dbReference>
<dbReference type="FunFam" id="3.40.50.880:FF:000002">
    <property type="entry name" value="CTP synthase"/>
    <property type="match status" value="1"/>
</dbReference>
<evidence type="ECO:0000256" key="1">
    <source>
        <dbReference type="ARBA" id="ARBA00005171"/>
    </source>
</evidence>
<sequence length="549" mass="60357">MKVSCSRKTKFIFITGGVLSSLGKGLSAASIGALLEARGLTVTFQKLDPYINVDPGTMNPFQHGEVYVTDDGAETDLDMGHYERFTNAVMGKRNNYTSGRIYYSVIMKERRGEYLGGTVQVIPHITDAIKEAVLQLDGSADIALVEIGGTVGDIEGLPFIEAIRQLRIELGREYSLFIHLTLVPYIRSAGEVKTKPTQHSVKELLASGIQPDILVCRTEVPLAGELKQKIALFCNVAAQDVIAARDVESIYELPLSFREEGVDDRILEKLGIWTGAPNLQPWQRLVHTIRHPKAEVSIAVTGKYVDLRESYKSLHEALIHGGIANDARVDLRYISAEDLDSDEGLARLEGCHGILAPGGFGSRGMEGKIHAVTYAREQGLPFFGICLGMQLAVVEIARNLAGITGAHSVEFNANTVDPVIYLMTEWIDSRTGKTEHRDQHSDLGGTMRLGACPCVLKAGSLAAAAYGKTEISERHRHRYEFNNAYRARLEQAGLIVSGASPDGKLVEIIELAGHPWFLGCQFHPEFRSKPMQPHPLFRDFIRAALRQKG</sequence>
<dbReference type="InterPro" id="IPR033828">
    <property type="entry name" value="GATase1_CTP_Synthase"/>
</dbReference>
<comment type="catalytic activity">
    <reaction evidence="11">
        <text>L-glutamine + H2O = L-glutamate + NH4(+)</text>
        <dbReference type="Rhea" id="RHEA:15889"/>
        <dbReference type="ChEBI" id="CHEBI:15377"/>
        <dbReference type="ChEBI" id="CHEBI:28938"/>
        <dbReference type="ChEBI" id="CHEBI:29985"/>
        <dbReference type="ChEBI" id="CHEBI:58359"/>
    </reaction>
</comment>
<feature type="active site" evidence="11">
    <location>
        <position position="523"/>
    </location>
</feature>
<dbReference type="GO" id="GO:0005524">
    <property type="term" value="F:ATP binding"/>
    <property type="evidence" value="ECO:0007669"/>
    <property type="project" value="UniProtKB-KW"/>
</dbReference>
<dbReference type="UniPathway" id="UPA00159">
    <property type="reaction ID" value="UER00277"/>
</dbReference>
<dbReference type="GO" id="GO:0004359">
    <property type="term" value="F:glutaminase activity"/>
    <property type="evidence" value="ECO:0007669"/>
    <property type="project" value="RHEA"/>
</dbReference>
<keyword evidence="4 11" id="KW-0479">Metal-binding</keyword>
<feature type="binding site" evidence="11">
    <location>
        <begin position="153"/>
        <end position="155"/>
    </location>
    <ligand>
        <name>CTP</name>
        <dbReference type="ChEBI" id="CHEBI:37563"/>
        <note>allosteric inhibitor</note>
    </ligand>
</feature>
<keyword evidence="9 11" id="KW-0665">Pyrimidine biosynthesis</keyword>
<dbReference type="InterPro" id="IPR004468">
    <property type="entry name" value="CTP_synthase"/>
</dbReference>
<keyword evidence="6 11" id="KW-0067">ATP-binding</keyword>
<dbReference type="AlphaFoldDB" id="A0A2L1GLA4"/>
<organism evidence="14 15">
    <name type="scientific">Desulfobulbus oralis</name>
    <dbReference type="NCBI Taxonomy" id="1986146"/>
    <lineage>
        <taxon>Bacteria</taxon>
        <taxon>Pseudomonadati</taxon>
        <taxon>Thermodesulfobacteriota</taxon>
        <taxon>Desulfobulbia</taxon>
        <taxon>Desulfobulbales</taxon>
        <taxon>Desulfobulbaceae</taxon>
        <taxon>Desulfobulbus</taxon>
    </lineage>
</organism>
<dbReference type="CDD" id="cd03113">
    <property type="entry name" value="CTPS_N"/>
    <property type="match status" value="1"/>
</dbReference>
<dbReference type="GO" id="GO:0042802">
    <property type="term" value="F:identical protein binding"/>
    <property type="evidence" value="ECO:0007669"/>
    <property type="project" value="TreeGrafter"/>
</dbReference>
<evidence type="ECO:0000256" key="2">
    <source>
        <dbReference type="ARBA" id="ARBA00007533"/>
    </source>
</evidence>
<dbReference type="KEGG" id="deo:CAY53_02365"/>
<dbReference type="GO" id="GO:0044210">
    <property type="term" value="P:'de novo' CTP biosynthetic process"/>
    <property type="evidence" value="ECO:0007669"/>
    <property type="project" value="UniProtKB-UniRule"/>
</dbReference>
<dbReference type="EC" id="6.3.4.2" evidence="11"/>
<evidence type="ECO:0000256" key="11">
    <source>
        <dbReference type="HAMAP-Rule" id="MF_01227"/>
    </source>
</evidence>
<evidence type="ECO:0000256" key="5">
    <source>
        <dbReference type="ARBA" id="ARBA00022741"/>
    </source>
</evidence>
<keyword evidence="7 11" id="KW-0460">Magnesium</keyword>